<feature type="region of interest" description="Disordered" evidence="1">
    <location>
        <begin position="1"/>
        <end position="59"/>
    </location>
</feature>
<proteinExistence type="predicted"/>
<sequence>MKYKNTKTGAIIETSTEVSGENWGPFDDEESEEKKTPAKKQKANKAEGDSKDNAQEGTE</sequence>
<organism evidence="2">
    <name type="scientific">Siphoviridae sp. ctlI314</name>
    <dbReference type="NCBI Taxonomy" id="2827927"/>
    <lineage>
        <taxon>Viruses</taxon>
        <taxon>Duplodnaviria</taxon>
        <taxon>Heunggongvirae</taxon>
        <taxon>Uroviricota</taxon>
        <taxon>Caudoviricetes</taxon>
    </lineage>
</organism>
<reference evidence="2" key="1">
    <citation type="journal article" date="2021" name="Proc. Natl. Acad. Sci. U.S.A.">
        <title>A Catalog of Tens of Thousands of Viruses from Human Metagenomes Reveals Hidden Associations with Chronic Diseases.</title>
        <authorList>
            <person name="Tisza M.J."/>
            <person name="Buck C.B."/>
        </authorList>
    </citation>
    <scope>NUCLEOTIDE SEQUENCE</scope>
    <source>
        <strain evidence="2">CtlI314</strain>
    </source>
</reference>
<name>A0A8S5T2R4_9CAUD</name>
<evidence type="ECO:0000256" key="1">
    <source>
        <dbReference type="SAM" id="MobiDB-lite"/>
    </source>
</evidence>
<feature type="compositionally biased region" description="Basic and acidic residues" evidence="1">
    <location>
        <begin position="44"/>
        <end position="59"/>
    </location>
</feature>
<accession>A0A8S5T2R4</accession>
<protein>
    <submittedName>
        <fullName evidence="2">Uncharacterized protein</fullName>
    </submittedName>
</protein>
<dbReference type="EMBL" id="BK032727">
    <property type="protein sequence ID" value="DAF57066.1"/>
    <property type="molecule type" value="Genomic_DNA"/>
</dbReference>
<evidence type="ECO:0000313" key="2">
    <source>
        <dbReference type="EMBL" id="DAF57066.1"/>
    </source>
</evidence>